<dbReference type="EMBL" id="IACF01006749">
    <property type="protein sequence ID" value="LAB72332.1"/>
    <property type="molecule type" value="mRNA"/>
</dbReference>
<dbReference type="PRINTS" id="PR00600">
    <property type="entry name" value="PP2APR55"/>
</dbReference>
<reference evidence="6" key="1">
    <citation type="journal article" date="2018" name="Biosci. Biotechnol. Biochem.">
        <title>Polysaccharide hydrolase of the hadal zone amphipods Hirondellea gigas.</title>
        <authorList>
            <person name="Kobayashi H."/>
            <person name="Nagahama T."/>
            <person name="Arai W."/>
            <person name="Sasagawa Y."/>
            <person name="Umeda M."/>
            <person name="Hayashi T."/>
            <person name="Nikaido I."/>
            <person name="Watanabe H."/>
            <person name="Oguri K."/>
            <person name="Kitazato H."/>
            <person name="Fujioka K."/>
            <person name="Kido Y."/>
            <person name="Takami H."/>
        </authorList>
    </citation>
    <scope>NUCLEOTIDE SEQUENCE</scope>
    <source>
        <tissue evidence="6">Whole body</tissue>
    </source>
</reference>
<dbReference type="PANTHER" id="PTHR11871">
    <property type="entry name" value="PROTEIN PHOSPHATASE PP2A REGULATORY SUBUNIT B"/>
    <property type="match status" value="1"/>
</dbReference>
<evidence type="ECO:0000256" key="1">
    <source>
        <dbReference type="ARBA" id="ARBA00008259"/>
    </source>
</evidence>
<organism evidence="6">
    <name type="scientific">Hirondellea gigas</name>
    <dbReference type="NCBI Taxonomy" id="1518452"/>
    <lineage>
        <taxon>Eukaryota</taxon>
        <taxon>Metazoa</taxon>
        <taxon>Ecdysozoa</taxon>
        <taxon>Arthropoda</taxon>
        <taxon>Crustacea</taxon>
        <taxon>Multicrustacea</taxon>
        <taxon>Malacostraca</taxon>
        <taxon>Eumalacostraca</taxon>
        <taxon>Peracarida</taxon>
        <taxon>Amphipoda</taxon>
        <taxon>Amphilochidea</taxon>
        <taxon>Lysianassida</taxon>
        <taxon>Lysianassidira</taxon>
        <taxon>Lysianassoidea</taxon>
        <taxon>Lysianassidae</taxon>
        <taxon>Hirondellea</taxon>
    </lineage>
</organism>
<dbReference type="InterPro" id="IPR018067">
    <property type="entry name" value="PP2A_PR55_CS"/>
</dbReference>
<dbReference type="Pfam" id="PF00400">
    <property type="entry name" value="WD40"/>
    <property type="match status" value="1"/>
</dbReference>
<feature type="region of interest" description="Disordered" evidence="5">
    <location>
        <begin position="376"/>
        <end position="403"/>
    </location>
</feature>
<dbReference type="Gene3D" id="2.130.10.10">
    <property type="entry name" value="YVTN repeat-like/Quinoprotein amine dehydrogenase"/>
    <property type="match status" value="1"/>
</dbReference>
<feature type="compositionally biased region" description="Polar residues" evidence="5">
    <location>
        <begin position="390"/>
        <end position="402"/>
    </location>
</feature>
<comment type="similarity">
    <text evidence="1 4">Belongs to the phosphatase 2A regulatory subunit B family.</text>
</comment>
<accession>A0A2P2IEA3</accession>
<proteinExistence type="evidence at transcript level"/>
<evidence type="ECO:0000313" key="6">
    <source>
        <dbReference type="EMBL" id="LAB72332.1"/>
    </source>
</evidence>
<evidence type="ECO:0000256" key="4">
    <source>
        <dbReference type="RuleBase" id="RU331113"/>
    </source>
</evidence>
<dbReference type="PROSITE" id="PS01025">
    <property type="entry name" value="PR55_2"/>
    <property type="match status" value="1"/>
</dbReference>
<dbReference type="AlphaFoldDB" id="A0A2P2IEA3"/>
<name>A0A2P2IEA3_9CRUS</name>
<protein>
    <recommendedName>
        <fullName evidence="4">Serine/threonine-protein phosphatase 2A 55 kDa regulatory subunit B</fullName>
    </recommendedName>
</protein>
<dbReference type="SMART" id="SM00320">
    <property type="entry name" value="WD40"/>
    <property type="match status" value="6"/>
</dbReference>
<dbReference type="PROSITE" id="PS01024">
    <property type="entry name" value="PR55_1"/>
    <property type="match status" value="1"/>
</dbReference>
<dbReference type="GO" id="GO:0000159">
    <property type="term" value="C:protein phosphatase type 2A complex"/>
    <property type="evidence" value="ECO:0007669"/>
    <property type="project" value="UniProtKB-UniRule"/>
</dbReference>
<evidence type="ECO:0000256" key="3">
    <source>
        <dbReference type="ARBA" id="ARBA00022737"/>
    </source>
</evidence>
<dbReference type="InterPro" id="IPR001680">
    <property type="entry name" value="WD40_rpt"/>
</dbReference>
<dbReference type="SUPFAM" id="SSF50978">
    <property type="entry name" value="WD40 repeat-like"/>
    <property type="match status" value="1"/>
</dbReference>
<sequence>MDNGEWRVTQCFGGSQSEAADPDHVTSAEFDETGDYLAVGDKAGRIWIYESADVEEEQKHNPLKALEYKFYGQFQSHEPEFDYLKSLEIEEKINMIKWCRRQNEALILLATNDKTVKLWKIYERKIKHLSEMNADSNLKTNNMTIDDVKIPAMTYRDTVTAATPRRIYQNAHAYHINSISMNSDDETFISADDLRINLWNLSICDQSFNIVDIKPANMEELTEVITAACFHPKHCNIMMYSTSRGSIKLIDMRTSALCDSHAKLFEYEDDEADKSFFSEIISSISDVKFTQNGDQIVSRDFFTLKLWDIRNESKPLCVRPIHPALNDKLCDLYENDCIFDKFECAASPQGNKFVSGTYDESFVLWDWEKNKSQLIRASRPPENAVPSDRAGQTDSDIHQNPDNMDFNKKSLHVSWHPRLDAIAITCLNNLYMYQYQQF</sequence>
<dbReference type="GO" id="GO:0019888">
    <property type="term" value="F:protein phosphatase regulator activity"/>
    <property type="evidence" value="ECO:0007669"/>
    <property type="project" value="InterPro"/>
</dbReference>
<dbReference type="InterPro" id="IPR000009">
    <property type="entry name" value="PP2A_PR55"/>
</dbReference>
<evidence type="ECO:0000256" key="2">
    <source>
        <dbReference type="ARBA" id="ARBA00022574"/>
    </source>
</evidence>
<dbReference type="PIRSF" id="PIRSF037309">
    <property type="entry name" value="PP2A_PR55"/>
    <property type="match status" value="1"/>
</dbReference>
<evidence type="ECO:0000256" key="5">
    <source>
        <dbReference type="SAM" id="MobiDB-lite"/>
    </source>
</evidence>
<keyword evidence="3 4" id="KW-0677">Repeat</keyword>
<keyword evidence="2 4" id="KW-0853">WD repeat</keyword>
<dbReference type="InterPro" id="IPR036322">
    <property type="entry name" value="WD40_repeat_dom_sf"/>
</dbReference>
<dbReference type="InterPro" id="IPR015943">
    <property type="entry name" value="WD40/YVTN_repeat-like_dom_sf"/>
</dbReference>